<evidence type="ECO:0000313" key="2">
    <source>
        <dbReference type="EMBL" id="KAJ6385505.1"/>
    </source>
</evidence>
<feature type="region of interest" description="Disordered" evidence="1">
    <location>
        <begin position="1"/>
        <end position="36"/>
    </location>
</feature>
<reference evidence="2" key="1">
    <citation type="submission" date="2022-10" db="EMBL/GenBank/DDBJ databases">
        <authorList>
            <person name="Hyden B.L."/>
            <person name="Feng K."/>
            <person name="Yates T."/>
            <person name="Jawdy S."/>
            <person name="Smart L.B."/>
            <person name="Muchero W."/>
        </authorList>
    </citation>
    <scope>NUCLEOTIDE SEQUENCE</scope>
    <source>
        <tissue evidence="2">Shoot tip</tissue>
    </source>
</reference>
<comment type="caution">
    <text evidence="2">The sequence shown here is derived from an EMBL/GenBank/DDBJ whole genome shotgun (WGS) entry which is preliminary data.</text>
</comment>
<organism evidence="2 3">
    <name type="scientific">Salix suchowensis</name>
    <dbReference type="NCBI Taxonomy" id="1278906"/>
    <lineage>
        <taxon>Eukaryota</taxon>
        <taxon>Viridiplantae</taxon>
        <taxon>Streptophyta</taxon>
        <taxon>Embryophyta</taxon>
        <taxon>Tracheophyta</taxon>
        <taxon>Spermatophyta</taxon>
        <taxon>Magnoliopsida</taxon>
        <taxon>eudicotyledons</taxon>
        <taxon>Gunneridae</taxon>
        <taxon>Pentapetalae</taxon>
        <taxon>rosids</taxon>
        <taxon>fabids</taxon>
        <taxon>Malpighiales</taxon>
        <taxon>Salicaceae</taxon>
        <taxon>Saliceae</taxon>
        <taxon>Salix</taxon>
    </lineage>
</organism>
<evidence type="ECO:0000256" key="1">
    <source>
        <dbReference type="SAM" id="MobiDB-lite"/>
    </source>
</evidence>
<keyword evidence="3" id="KW-1185">Reference proteome</keyword>
<feature type="compositionally biased region" description="Basic and acidic residues" evidence="1">
    <location>
        <begin position="1"/>
        <end position="16"/>
    </location>
</feature>
<dbReference type="Proteomes" id="UP001141253">
    <property type="component" value="Chromosome 9"/>
</dbReference>
<evidence type="ECO:0000313" key="3">
    <source>
        <dbReference type="Proteomes" id="UP001141253"/>
    </source>
</evidence>
<sequence>MRSIIERYNKQKEEHQQLLNPASEVKVCTSPNTPVT</sequence>
<name>A0ABQ9BIJ2_9ROSI</name>
<gene>
    <name evidence="2" type="ORF">OIU77_028648</name>
</gene>
<accession>A0ABQ9BIJ2</accession>
<protein>
    <submittedName>
        <fullName evidence="2">Uncharacterized protein</fullName>
    </submittedName>
</protein>
<dbReference type="EMBL" id="JAPFFI010000008">
    <property type="protein sequence ID" value="KAJ6385505.1"/>
    <property type="molecule type" value="Genomic_DNA"/>
</dbReference>
<proteinExistence type="predicted"/>
<reference evidence="2" key="2">
    <citation type="journal article" date="2023" name="Int. J. Mol. Sci.">
        <title>De Novo Assembly and Annotation of 11 Diverse Shrub Willow (Salix) Genomes Reveals Novel Gene Organization in Sex-Linked Regions.</title>
        <authorList>
            <person name="Hyden B."/>
            <person name="Feng K."/>
            <person name="Yates T.B."/>
            <person name="Jawdy S."/>
            <person name="Cereghino C."/>
            <person name="Smart L.B."/>
            <person name="Muchero W."/>
        </authorList>
    </citation>
    <scope>NUCLEOTIDE SEQUENCE</scope>
    <source>
        <tissue evidence="2">Shoot tip</tissue>
    </source>
</reference>